<evidence type="ECO:0000256" key="1">
    <source>
        <dbReference type="SAM" id="MobiDB-lite"/>
    </source>
</evidence>
<evidence type="ECO:0000313" key="2">
    <source>
        <dbReference type="EMBL" id="JAV64734.1"/>
    </source>
</evidence>
<protein>
    <submittedName>
        <fullName evidence="2">Uncharacterized protein</fullName>
    </submittedName>
</protein>
<organism evidence="2">
    <name type="scientific">Photinus pyralis</name>
    <name type="common">Common eastern firefly</name>
    <name type="synonym">Lampyris pyralis</name>
    <dbReference type="NCBI Taxonomy" id="7054"/>
    <lineage>
        <taxon>Eukaryota</taxon>
        <taxon>Metazoa</taxon>
        <taxon>Ecdysozoa</taxon>
        <taxon>Arthropoda</taxon>
        <taxon>Hexapoda</taxon>
        <taxon>Insecta</taxon>
        <taxon>Pterygota</taxon>
        <taxon>Neoptera</taxon>
        <taxon>Endopterygota</taxon>
        <taxon>Coleoptera</taxon>
        <taxon>Polyphaga</taxon>
        <taxon>Elateriformia</taxon>
        <taxon>Elateroidea</taxon>
        <taxon>Lampyridae</taxon>
        <taxon>Lampyrinae</taxon>
        <taxon>Photinus</taxon>
    </lineage>
</organism>
<proteinExistence type="predicted"/>
<accession>A0A1Y1KTT6</accession>
<feature type="region of interest" description="Disordered" evidence="1">
    <location>
        <begin position="1"/>
        <end position="40"/>
    </location>
</feature>
<feature type="compositionally biased region" description="Low complexity" evidence="1">
    <location>
        <begin position="14"/>
        <end position="25"/>
    </location>
</feature>
<sequence length="104" mass="11885">MTQAPPRNPPGKVSGSNRRNNGENNQLQSKKSKNRITAHNKTAISLSRTPALININKMKRTCIKHFVFSCCTATFWTPCIKSETKNSKAYKIKWQEYSINLQKM</sequence>
<dbReference type="EMBL" id="GEZM01073931">
    <property type="protein sequence ID" value="JAV64733.1"/>
    <property type="molecule type" value="Transcribed_RNA"/>
</dbReference>
<dbReference type="EMBL" id="GEZM01073935">
    <property type="protein sequence ID" value="JAV64729.1"/>
    <property type="molecule type" value="Transcribed_RNA"/>
</dbReference>
<dbReference type="EMBL" id="GEZM01073932">
    <property type="protein sequence ID" value="JAV64732.1"/>
    <property type="molecule type" value="Transcribed_RNA"/>
</dbReference>
<dbReference type="EMBL" id="GEZM01073930">
    <property type="protein sequence ID" value="JAV64734.1"/>
    <property type="molecule type" value="Transcribed_RNA"/>
</dbReference>
<reference evidence="2" key="1">
    <citation type="journal article" date="2016" name="Sci. Rep.">
        <title>Molecular characterization of firefly nuptial gifts: a multi-omics approach sheds light on postcopulatory sexual selection.</title>
        <authorList>
            <person name="Al-Wathiqui N."/>
            <person name="Fallon T.R."/>
            <person name="South A."/>
            <person name="Weng J.K."/>
            <person name="Lewis S.M."/>
        </authorList>
    </citation>
    <scope>NUCLEOTIDE SEQUENCE</scope>
</reference>
<dbReference type="AlphaFoldDB" id="A0A1Y1KTT6"/>
<name>A0A1Y1KTT6_PHOPY</name>